<feature type="compositionally biased region" description="Polar residues" evidence="1">
    <location>
        <begin position="338"/>
        <end position="348"/>
    </location>
</feature>
<feature type="region of interest" description="Disordered" evidence="1">
    <location>
        <begin position="293"/>
        <end position="313"/>
    </location>
</feature>
<feature type="region of interest" description="Disordered" evidence="1">
    <location>
        <begin position="337"/>
        <end position="378"/>
    </location>
</feature>
<feature type="compositionally biased region" description="Basic and acidic residues" evidence="1">
    <location>
        <begin position="230"/>
        <end position="243"/>
    </location>
</feature>
<name>A0A0D1Y4V5_9EURO</name>
<feature type="compositionally biased region" description="Polar residues" evidence="1">
    <location>
        <begin position="355"/>
        <end position="365"/>
    </location>
</feature>
<dbReference type="RefSeq" id="XP_016230172.1">
    <property type="nucleotide sequence ID" value="XM_016386040.1"/>
</dbReference>
<evidence type="ECO:0000313" key="3">
    <source>
        <dbReference type="Proteomes" id="UP000053328"/>
    </source>
</evidence>
<evidence type="ECO:0000256" key="1">
    <source>
        <dbReference type="SAM" id="MobiDB-lite"/>
    </source>
</evidence>
<feature type="compositionally biased region" description="Basic and acidic residues" evidence="1">
    <location>
        <begin position="258"/>
        <end position="279"/>
    </location>
</feature>
<dbReference type="EMBL" id="KN847501">
    <property type="protein sequence ID" value="KIW09956.1"/>
    <property type="molecule type" value="Genomic_DNA"/>
</dbReference>
<dbReference type="VEuPathDB" id="FungiDB:PV08_11732"/>
<gene>
    <name evidence="2" type="ORF">PV08_11732</name>
</gene>
<accession>A0A0D1Y4V5</accession>
<dbReference type="AlphaFoldDB" id="A0A0D1Y4V5"/>
<feature type="region of interest" description="Disordered" evidence="1">
    <location>
        <begin position="230"/>
        <end position="279"/>
    </location>
</feature>
<organism evidence="2 3">
    <name type="scientific">Exophiala spinifera</name>
    <dbReference type="NCBI Taxonomy" id="91928"/>
    <lineage>
        <taxon>Eukaryota</taxon>
        <taxon>Fungi</taxon>
        <taxon>Dikarya</taxon>
        <taxon>Ascomycota</taxon>
        <taxon>Pezizomycotina</taxon>
        <taxon>Eurotiomycetes</taxon>
        <taxon>Chaetothyriomycetidae</taxon>
        <taxon>Chaetothyriales</taxon>
        <taxon>Herpotrichiellaceae</taxon>
        <taxon>Exophiala</taxon>
    </lineage>
</organism>
<proteinExistence type="predicted"/>
<sequence>MASEPSHSRHSSSDQTKTEKIASLQEELLKVLDNVKVKFGLNAKGREAFNKELDQTIRNAIRHTTHHQEAKAEAVRTHEQLWSQLASLNERFSTLTLDFGLDTSEDDRENEIILRESVLQLVRDILSTHPEIIAGLQVEMAEISAPVAEELDRLRRSIRQLDSVSQSLGENLAKFSKEHSSFAETMKSASTALNMAMFPEEREHEQAWSSPRDAEEECISLRDELKKLKSEAEREKEAHKQTRNELGSLREQVSIEPDSVREQRSKELDSLRGQLESERAAHKQTLAKLKAYREQPRAGGAAVERSQYRPMDQPLRTRHITRTETEAKLEKEAVDVLSTVSHQPTNTRSLKRIRSSSPDDSNANKRVSAPGTGNLGGKVTSSLDRVLQGVSYLRRPSQELFYGGSQRLRIEGLFDEGLEVLSLTQTLFRLMSHLDSATEKLSLKDTIWLATAITKCNLQEMELPVLMTLSFLIITVQENHFEADFMNEIGILYCICAILTMVQGPQRRAAFIDDHARIFSRLAPDSILAQQLLSLIEGQEDNLQYELGSRIKAKADANDVGITVGNYHLQMERDCGIIVAAPQGSGGQTRVGVLKPSQIRLDFDAASRDEILILSCMEAPIIGTWRAAWPLEARVYRTFKRAAKDL</sequence>
<keyword evidence="3" id="KW-1185">Reference proteome</keyword>
<dbReference type="Proteomes" id="UP000053328">
    <property type="component" value="Unassembled WGS sequence"/>
</dbReference>
<dbReference type="HOGENOM" id="CLU_423911_0_0_1"/>
<evidence type="ECO:0000313" key="2">
    <source>
        <dbReference type="EMBL" id="KIW09956.1"/>
    </source>
</evidence>
<reference evidence="2 3" key="1">
    <citation type="submission" date="2015-01" db="EMBL/GenBank/DDBJ databases">
        <title>The Genome Sequence of Exophiala spinifera CBS89968.</title>
        <authorList>
            <consortium name="The Broad Institute Genomics Platform"/>
            <person name="Cuomo C."/>
            <person name="de Hoog S."/>
            <person name="Gorbushina A."/>
            <person name="Stielow B."/>
            <person name="Teixiera M."/>
            <person name="Abouelleil A."/>
            <person name="Chapman S.B."/>
            <person name="Priest M."/>
            <person name="Young S.K."/>
            <person name="Wortman J."/>
            <person name="Nusbaum C."/>
            <person name="Birren B."/>
        </authorList>
    </citation>
    <scope>NUCLEOTIDE SEQUENCE [LARGE SCALE GENOMIC DNA]</scope>
    <source>
        <strain evidence="2 3">CBS 89968</strain>
    </source>
</reference>
<protein>
    <submittedName>
        <fullName evidence="2">Uncharacterized protein</fullName>
    </submittedName>
</protein>
<dbReference type="GeneID" id="27338815"/>